<organism evidence="3 4">
    <name type="scientific">Aegilops tauschii subsp. strangulata</name>
    <name type="common">Goatgrass</name>
    <dbReference type="NCBI Taxonomy" id="200361"/>
    <lineage>
        <taxon>Eukaryota</taxon>
        <taxon>Viridiplantae</taxon>
        <taxon>Streptophyta</taxon>
        <taxon>Embryophyta</taxon>
        <taxon>Tracheophyta</taxon>
        <taxon>Spermatophyta</taxon>
        <taxon>Magnoliopsida</taxon>
        <taxon>Liliopsida</taxon>
        <taxon>Poales</taxon>
        <taxon>Poaceae</taxon>
        <taxon>BOP clade</taxon>
        <taxon>Pooideae</taxon>
        <taxon>Triticodae</taxon>
        <taxon>Triticeae</taxon>
        <taxon>Triticinae</taxon>
        <taxon>Aegilops</taxon>
    </lineage>
</organism>
<feature type="compositionally biased region" description="Gly residues" evidence="1">
    <location>
        <begin position="38"/>
        <end position="47"/>
    </location>
</feature>
<feature type="compositionally biased region" description="Basic and acidic residues" evidence="1">
    <location>
        <begin position="164"/>
        <end position="185"/>
    </location>
</feature>
<accession>A0A453R2T4</accession>
<reference evidence="4" key="1">
    <citation type="journal article" date="2014" name="Science">
        <title>Ancient hybridizations among the ancestral genomes of bread wheat.</title>
        <authorList>
            <consortium name="International Wheat Genome Sequencing Consortium,"/>
            <person name="Marcussen T."/>
            <person name="Sandve S.R."/>
            <person name="Heier L."/>
            <person name="Spannagl M."/>
            <person name="Pfeifer M."/>
            <person name="Jakobsen K.S."/>
            <person name="Wulff B.B."/>
            <person name="Steuernagel B."/>
            <person name="Mayer K.F."/>
            <person name="Olsen O.A."/>
        </authorList>
    </citation>
    <scope>NUCLEOTIDE SEQUENCE [LARGE SCALE GENOMIC DNA]</scope>
    <source>
        <strain evidence="4">cv. AL8/78</strain>
    </source>
</reference>
<evidence type="ECO:0000313" key="4">
    <source>
        <dbReference type="Proteomes" id="UP000015105"/>
    </source>
</evidence>
<feature type="compositionally biased region" description="Polar residues" evidence="1">
    <location>
        <begin position="528"/>
        <end position="537"/>
    </location>
</feature>
<evidence type="ECO:0000313" key="3">
    <source>
        <dbReference type="EnsemblPlants" id="AET7Gv20435300.1"/>
    </source>
</evidence>
<evidence type="ECO:0000256" key="1">
    <source>
        <dbReference type="SAM" id="MobiDB-lite"/>
    </source>
</evidence>
<dbReference type="InterPro" id="IPR009719">
    <property type="entry name" value="GIP1_N"/>
</dbReference>
<feature type="region of interest" description="Disordered" evidence="1">
    <location>
        <begin position="1"/>
        <end position="242"/>
    </location>
</feature>
<feature type="domain" description="GBF-interacting protein 1 N-terminal" evidence="2">
    <location>
        <begin position="65"/>
        <end position="118"/>
    </location>
</feature>
<feature type="compositionally biased region" description="Polar residues" evidence="1">
    <location>
        <begin position="211"/>
        <end position="229"/>
    </location>
</feature>
<keyword evidence="4" id="KW-1185">Reference proteome</keyword>
<feature type="compositionally biased region" description="Polar residues" evidence="1">
    <location>
        <begin position="91"/>
        <end position="101"/>
    </location>
</feature>
<reference evidence="3" key="4">
    <citation type="submission" date="2019-03" db="UniProtKB">
        <authorList>
            <consortium name="EnsemblPlants"/>
        </authorList>
    </citation>
    <scope>IDENTIFICATION</scope>
</reference>
<proteinExistence type="predicted"/>
<dbReference type="Pfam" id="PF06972">
    <property type="entry name" value="GIP1_N"/>
    <property type="match status" value="1"/>
</dbReference>
<feature type="region of interest" description="Disordered" evidence="1">
    <location>
        <begin position="329"/>
        <end position="409"/>
    </location>
</feature>
<evidence type="ECO:0000259" key="2">
    <source>
        <dbReference type="Pfam" id="PF06972"/>
    </source>
</evidence>
<feature type="region of interest" description="Disordered" evidence="1">
    <location>
        <begin position="528"/>
        <end position="554"/>
    </location>
</feature>
<dbReference type="Proteomes" id="UP000015105">
    <property type="component" value="Chromosome 7D"/>
</dbReference>
<feature type="compositionally biased region" description="Polar residues" evidence="1">
    <location>
        <begin position="121"/>
        <end position="131"/>
    </location>
</feature>
<dbReference type="SUPFAM" id="SSF46934">
    <property type="entry name" value="UBA-like"/>
    <property type="match status" value="1"/>
</dbReference>
<dbReference type="EnsemblPlants" id="AET7Gv20435300.1">
    <property type="protein sequence ID" value="AET7Gv20435300.1"/>
    <property type="gene ID" value="AET7Gv20435300"/>
</dbReference>
<protein>
    <recommendedName>
        <fullName evidence="2">GBF-interacting protein 1 N-terminal domain-containing protein</fullName>
    </recommendedName>
</protein>
<dbReference type="STRING" id="200361.A0A453R2T4"/>
<feature type="compositionally biased region" description="Polar residues" evidence="1">
    <location>
        <begin position="355"/>
        <end position="372"/>
    </location>
</feature>
<dbReference type="PANTHER" id="PTHR47070:SF2">
    <property type="entry name" value="OS06G0206100 PROTEIN"/>
    <property type="match status" value="1"/>
</dbReference>
<feature type="region of interest" description="Disordered" evidence="1">
    <location>
        <begin position="470"/>
        <end position="496"/>
    </location>
</feature>
<dbReference type="PANTHER" id="PTHR47070">
    <property type="entry name" value="HYDROXYPROLINE-RICH GLYCOPROTEIN-LIKE"/>
    <property type="match status" value="1"/>
</dbReference>
<sequence length="916" mass="99321">QGCASFDAIPAAIQGTTPSAPGVAFGDPPHPLPPPAGMAGGVGGGGPRASSDSKAARSPNPAIDSTIKSIKEVVGGHSEDDIYDALRESNMDPNETAQRLLNQDPFHEVRRKRDKKKESAGQKNPSETTAQGEHGTQRTKPHTQRVEIDQRRAHNHGQTYGPSREFRVVRDNRHGAVENGAEQHKVSTYMQSSDRSGVVVQSDRNRPPPTTSEGQITHQSAKSSYNSDMHQMKRDAQGTAQRHARPYLKNSQNEHQYPNSDLHHASSNYKAAGGFVRANRCEAGVANAPRQYSGRPGSQFHGANDSYHANIQRGNFASAGPSVRRPSFMPRNTQPNHRPAVDTVTRGRSVGRPFGNQNNSRYHQGPASNQKVIQPAKEWKPKSTNKSCTNDADNSGTNATSPLDSKAENANVLDVNSSCDKSSHANVHEMEHVIIPEHLRVPEYEQTRLRFGSFTPGFDSPEHEQTRIRFGSFSPGFDSDQLPTSTSPEPEQPEHVQESVQLVVQEDEFDTEHDEVDEQVGSQLTTISTSAAESSLPPSEDSEQMNGQEVEDDDGLGLVQSDTPLGAADDHNIQSTSGLTAFSAYGHEDPNMHPNNEAQLYGLVEPNVHQQVLASSSQQGYTSVNPGADNAVQVFRIPESNVHSQVLPSASEALSSQLASSSPIAMSTQQQHMSQQQQAAQMYPPMHVQHYPNFMPYRHPLYSPVYVPPMAMPNYSANVPYPANGNNYLQMAGGGSHLTAGQVKYGVSQYKPVPAGNPSGYGNYTHPAGYTISSPGVIGAGVGVDDVNRMKYKDNNIYAPTPQVETSDIWIQNREIPTLQCPPYYNLSGQATPGAYMPNPGNASFSATAQSSHAQFPGMYHPQQPPSIVSPHPMVHQQVPSAIGPNVGVGVAAPGPQVGAYQQQQLGHMNWRQPNF</sequence>
<feature type="compositionally biased region" description="Polar residues" evidence="1">
    <location>
        <begin position="382"/>
        <end position="403"/>
    </location>
</feature>
<feature type="compositionally biased region" description="Polar residues" evidence="1">
    <location>
        <begin position="186"/>
        <end position="195"/>
    </location>
</feature>
<dbReference type="AlphaFoldDB" id="A0A453R2T4"/>
<reference evidence="4" key="2">
    <citation type="journal article" date="2017" name="Nat. Plants">
        <title>The Aegilops tauschii genome reveals multiple impacts of transposons.</title>
        <authorList>
            <person name="Zhao G."/>
            <person name="Zou C."/>
            <person name="Li K."/>
            <person name="Wang K."/>
            <person name="Li T."/>
            <person name="Gao L."/>
            <person name="Zhang X."/>
            <person name="Wang H."/>
            <person name="Yang Z."/>
            <person name="Liu X."/>
            <person name="Jiang W."/>
            <person name="Mao L."/>
            <person name="Kong X."/>
            <person name="Jiao Y."/>
            <person name="Jia J."/>
        </authorList>
    </citation>
    <scope>NUCLEOTIDE SEQUENCE [LARGE SCALE GENOMIC DNA]</scope>
    <source>
        <strain evidence="4">cv. AL8/78</strain>
    </source>
</reference>
<reference evidence="3" key="5">
    <citation type="journal article" date="2021" name="G3 (Bethesda)">
        <title>Aegilops tauschii genome assembly Aet v5.0 features greater sequence contiguity and improved annotation.</title>
        <authorList>
            <person name="Wang L."/>
            <person name="Zhu T."/>
            <person name="Rodriguez J.C."/>
            <person name="Deal K.R."/>
            <person name="Dubcovsky J."/>
            <person name="McGuire P.E."/>
            <person name="Lux T."/>
            <person name="Spannagl M."/>
            <person name="Mayer K.F.X."/>
            <person name="Baldrich P."/>
            <person name="Meyers B.C."/>
            <person name="Huo N."/>
            <person name="Gu Y.Q."/>
            <person name="Zhou H."/>
            <person name="Devos K.M."/>
            <person name="Bennetzen J.L."/>
            <person name="Unver T."/>
            <person name="Budak H."/>
            <person name="Gulick P.J."/>
            <person name="Galiba G."/>
            <person name="Kalapos B."/>
            <person name="Nelson D.R."/>
            <person name="Li P."/>
            <person name="You F.M."/>
            <person name="Luo M.C."/>
            <person name="Dvorak J."/>
        </authorList>
    </citation>
    <scope>NUCLEOTIDE SEQUENCE [LARGE SCALE GENOMIC DNA]</scope>
    <source>
        <strain evidence="3">cv. AL8/78</strain>
    </source>
</reference>
<dbReference type="InterPro" id="IPR009060">
    <property type="entry name" value="UBA-like_sf"/>
</dbReference>
<reference evidence="3" key="3">
    <citation type="journal article" date="2017" name="Nature">
        <title>Genome sequence of the progenitor of the wheat D genome Aegilops tauschii.</title>
        <authorList>
            <person name="Luo M.C."/>
            <person name="Gu Y.Q."/>
            <person name="Puiu D."/>
            <person name="Wang H."/>
            <person name="Twardziok S.O."/>
            <person name="Deal K.R."/>
            <person name="Huo N."/>
            <person name="Zhu T."/>
            <person name="Wang L."/>
            <person name="Wang Y."/>
            <person name="McGuire P.E."/>
            <person name="Liu S."/>
            <person name="Long H."/>
            <person name="Ramasamy R.K."/>
            <person name="Rodriguez J.C."/>
            <person name="Van S.L."/>
            <person name="Yuan L."/>
            <person name="Wang Z."/>
            <person name="Xia Z."/>
            <person name="Xiao L."/>
            <person name="Anderson O.D."/>
            <person name="Ouyang S."/>
            <person name="Liang Y."/>
            <person name="Zimin A.V."/>
            <person name="Pertea G."/>
            <person name="Qi P."/>
            <person name="Bennetzen J.L."/>
            <person name="Dai X."/>
            <person name="Dawson M.W."/>
            <person name="Muller H.G."/>
            <person name="Kugler K."/>
            <person name="Rivarola-Duarte L."/>
            <person name="Spannagl M."/>
            <person name="Mayer K.F.X."/>
            <person name="Lu F.H."/>
            <person name="Bevan M.W."/>
            <person name="Leroy P."/>
            <person name="Li P."/>
            <person name="You F.M."/>
            <person name="Sun Q."/>
            <person name="Liu Z."/>
            <person name="Lyons E."/>
            <person name="Wicker T."/>
            <person name="Salzberg S.L."/>
            <person name="Devos K.M."/>
            <person name="Dvorak J."/>
        </authorList>
    </citation>
    <scope>NUCLEOTIDE SEQUENCE [LARGE SCALE GENOMIC DNA]</scope>
    <source>
        <strain evidence="3">cv. AL8/78</strain>
    </source>
</reference>
<dbReference type="Gramene" id="AET7Gv20435300.1">
    <property type="protein sequence ID" value="AET7Gv20435300.1"/>
    <property type="gene ID" value="AET7Gv20435300"/>
</dbReference>
<feature type="compositionally biased region" description="Basic and acidic residues" evidence="1">
    <location>
        <begin position="77"/>
        <end position="90"/>
    </location>
</feature>
<name>A0A453R2T4_AEGTS</name>